<gene>
    <name evidence="1" type="primary">WBGene00205010</name>
</gene>
<dbReference type="Proteomes" id="UP000005239">
    <property type="component" value="Unassembled WGS sequence"/>
</dbReference>
<dbReference type="AlphaFoldDB" id="A0A2A6BSL7"/>
<evidence type="ECO:0000313" key="2">
    <source>
        <dbReference type="Proteomes" id="UP000005239"/>
    </source>
</evidence>
<accession>A0A2A6BSL7</accession>
<protein>
    <submittedName>
        <fullName evidence="1">Uncharacterized protein</fullName>
    </submittedName>
</protein>
<reference evidence="1" key="2">
    <citation type="submission" date="2022-06" db="UniProtKB">
        <authorList>
            <consortium name="EnsemblMetazoa"/>
        </authorList>
    </citation>
    <scope>IDENTIFICATION</scope>
    <source>
        <strain evidence="1">PS312</strain>
    </source>
</reference>
<name>A0A2A6BSL7_PRIPA</name>
<sequence length="109" mass="11131">MPSLYHLSISPVSTIQRLLTSGQSLDGVKCTVPLSLPESAKSETSITRPRSSKRCALTPCGLFLLICSCFCCTAGGVAADLLPAASAADMAAACCDCGTLDAVCNANES</sequence>
<evidence type="ECO:0000313" key="1">
    <source>
        <dbReference type="EnsemblMetazoa" id="PPA32147.1"/>
    </source>
</evidence>
<keyword evidence="2" id="KW-1185">Reference proteome</keyword>
<accession>A0A8R1YNA0</accession>
<reference evidence="2" key="1">
    <citation type="journal article" date="2008" name="Nat. Genet.">
        <title>The Pristionchus pacificus genome provides a unique perspective on nematode lifestyle and parasitism.</title>
        <authorList>
            <person name="Dieterich C."/>
            <person name="Clifton S.W."/>
            <person name="Schuster L.N."/>
            <person name="Chinwalla A."/>
            <person name="Delehaunty K."/>
            <person name="Dinkelacker I."/>
            <person name="Fulton L."/>
            <person name="Fulton R."/>
            <person name="Godfrey J."/>
            <person name="Minx P."/>
            <person name="Mitreva M."/>
            <person name="Roeseler W."/>
            <person name="Tian H."/>
            <person name="Witte H."/>
            <person name="Yang S.P."/>
            <person name="Wilson R.K."/>
            <person name="Sommer R.J."/>
        </authorList>
    </citation>
    <scope>NUCLEOTIDE SEQUENCE [LARGE SCALE GENOMIC DNA]</scope>
    <source>
        <strain evidence="2">PS312</strain>
    </source>
</reference>
<organism evidence="1 2">
    <name type="scientific">Pristionchus pacificus</name>
    <name type="common">Parasitic nematode worm</name>
    <dbReference type="NCBI Taxonomy" id="54126"/>
    <lineage>
        <taxon>Eukaryota</taxon>
        <taxon>Metazoa</taxon>
        <taxon>Ecdysozoa</taxon>
        <taxon>Nematoda</taxon>
        <taxon>Chromadorea</taxon>
        <taxon>Rhabditida</taxon>
        <taxon>Rhabditina</taxon>
        <taxon>Diplogasteromorpha</taxon>
        <taxon>Diplogasteroidea</taxon>
        <taxon>Neodiplogasteridae</taxon>
        <taxon>Pristionchus</taxon>
    </lineage>
</organism>
<proteinExistence type="predicted"/>
<dbReference type="EnsemblMetazoa" id="PPA32147.1">
    <property type="protein sequence ID" value="PPA32147.1"/>
    <property type="gene ID" value="WBGene00205010"/>
</dbReference>